<dbReference type="STRING" id="252305.OB2597_00290"/>
<protein>
    <submittedName>
        <fullName evidence="2">Uncharacterized protein</fullName>
    </submittedName>
</protein>
<gene>
    <name evidence="2" type="ORF">OB2597_00290</name>
</gene>
<dbReference type="HOGENOM" id="CLU_3186507_0_0_5"/>
<reference evidence="2 3" key="1">
    <citation type="journal article" date="2010" name="J. Bacteriol.">
        <title>Genome sequences of Oceanicola granulosus HTCC2516(T) and Oceanicola batsensis HTCC2597(TDelta).</title>
        <authorList>
            <person name="Thrash J.C."/>
            <person name="Cho J.C."/>
            <person name="Vergin K.L."/>
            <person name="Giovannoni S.J."/>
        </authorList>
    </citation>
    <scope>NUCLEOTIDE SEQUENCE [LARGE SCALE GENOMIC DNA]</scope>
    <source>
        <strain evidence="3">ATCC BAA-863 / DSM 15984 / KCTC 12145 / HTCC2597</strain>
    </source>
</reference>
<dbReference type="EMBL" id="AAMO01000010">
    <property type="protein sequence ID" value="EAQ01809.1"/>
    <property type="molecule type" value="Genomic_DNA"/>
</dbReference>
<keyword evidence="3" id="KW-1185">Reference proteome</keyword>
<accession>A3U1M8</accession>
<proteinExistence type="predicted"/>
<name>A3U1M8_PSEBH</name>
<organism evidence="2 3">
    <name type="scientific">Pseudooceanicola batsensis (strain ATCC BAA-863 / DSM 15984 / KCTC 12145 / HTCC2597)</name>
    <name type="common">Oceanicola batsensis</name>
    <dbReference type="NCBI Taxonomy" id="252305"/>
    <lineage>
        <taxon>Bacteria</taxon>
        <taxon>Pseudomonadati</taxon>
        <taxon>Pseudomonadota</taxon>
        <taxon>Alphaproteobacteria</taxon>
        <taxon>Rhodobacterales</taxon>
        <taxon>Paracoccaceae</taxon>
        <taxon>Pseudooceanicola</taxon>
    </lineage>
</organism>
<feature type="region of interest" description="Disordered" evidence="1">
    <location>
        <begin position="1"/>
        <end position="33"/>
    </location>
</feature>
<dbReference type="AlphaFoldDB" id="A3U1M8"/>
<dbReference type="Proteomes" id="UP000004318">
    <property type="component" value="Unassembled WGS sequence"/>
</dbReference>
<comment type="caution">
    <text evidence="2">The sequence shown here is derived from an EMBL/GenBank/DDBJ whole genome shotgun (WGS) entry which is preliminary data.</text>
</comment>
<evidence type="ECO:0000313" key="2">
    <source>
        <dbReference type="EMBL" id="EAQ01809.1"/>
    </source>
</evidence>
<evidence type="ECO:0000256" key="1">
    <source>
        <dbReference type="SAM" id="MobiDB-lite"/>
    </source>
</evidence>
<sequence>MRSAYRLAEPDQGRLVASPDATRSRAKRAGRRMPDGVQHVFRAVAE</sequence>
<evidence type="ECO:0000313" key="3">
    <source>
        <dbReference type="Proteomes" id="UP000004318"/>
    </source>
</evidence>